<dbReference type="EnsemblMetazoa" id="XM_050649729.1">
    <property type="protein sequence ID" value="XP_050505686.1"/>
    <property type="gene ID" value="LOC126883963"/>
</dbReference>
<reference evidence="1" key="1">
    <citation type="submission" date="2025-05" db="UniProtKB">
        <authorList>
            <consortium name="EnsemblMetazoa"/>
        </authorList>
    </citation>
    <scope>IDENTIFICATION</scope>
</reference>
<dbReference type="Proteomes" id="UP001652700">
    <property type="component" value="Unplaced"/>
</dbReference>
<dbReference type="GeneID" id="126883986"/>
<dbReference type="GeneID" id="126883963"/>
<dbReference type="PANTHER" id="PTHR33480:SF1">
    <property type="entry name" value="TYR RECOMBINASE DOMAIN-CONTAINING PROTEIN"/>
    <property type="match status" value="1"/>
</dbReference>
<dbReference type="RefSeq" id="XP_050505688.1">
    <property type="nucleotide sequence ID" value="XM_050649731.1"/>
</dbReference>
<dbReference type="EnsemblMetazoa" id="XM_050649758.1">
    <property type="protein sequence ID" value="XP_050505715.1"/>
    <property type="gene ID" value="LOC126883986"/>
</dbReference>
<dbReference type="PANTHER" id="PTHR33480">
    <property type="entry name" value="SET DOMAIN-CONTAINING PROTEIN-RELATED"/>
    <property type="match status" value="1"/>
</dbReference>
<dbReference type="EnsemblMetazoa" id="XM_050661954.1">
    <property type="protein sequence ID" value="XP_050517911.1"/>
    <property type="gene ID" value="LOC126892429"/>
</dbReference>
<dbReference type="EnsemblMetazoa" id="XM_050649731.1">
    <property type="protein sequence ID" value="XP_050505688.1"/>
    <property type="gene ID" value="LOC126883963"/>
</dbReference>
<evidence type="ECO:0000313" key="1">
    <source>
        <dbReference type="EnsemblMetazoa" id="XP_050517911.1"/>
    </source>
</evidence>
<keyword evidence="2" id="KW-1185">Reference proteome</keyword>
<dbReference type="RefSeq" id="XP_050517911.1">
    <property type="nucleotide sequence ID" value="XM_050661954.1"/>
</dbReference>
<dbReference type="RefSeq" id="XP_050505686.1">
    <property type="nucleotide sequence ID" value="XM_050649729.1"/>
</dbReference>
<sequence>MSENEYDWLARHLGHDIRVHREFYRLHESAVELTKVSRLLIAVDKGEASRFAGKRIEDISIEDLPYLEDEADNIEPESEDENIEIDPNNVAGVPEEQTTKRRIAKKVSPIRKNRREKINWSKEEKSAVLIFFRVNIKKGIVPNKEQCMQCIVDNKATLERRNWKNIKDCVYNEIKACKRRKKH</sequence>
<evidence type="ECO:0008006" key="3">
    <source>
        <dbReference type="Google" id="ProtNLM"/>
    </source>
</evidence>
<proteinExistence type="predicted"/>
<dbReference type="GeneID" id="126892429"/>
<evidence type="ECO:0000313" key="2">
    <source>
        <dbReference type="Proteomes" id="UP001652700"/>
    </source>
</evidence>
<accession>A0ABM5L648</accession>
<name>A0ABM5L648_DIAVI</name>
<organism evidence="1 2">
    <name type="scientific">Diabrotica virgifera virgifera</name>
    <name type="common">western corn rootworm</name>
    <dbReference type="NCBI Taxonomy" id="50390"/>
    <lineage>
        <taxon>Eukaryota</taxon>
        <taxon>Metazoa</taxon>
        <taxon>Ecdysozoa</taxon>
        <taxon>Arthropoda</taxon>
        <taxon>Hexapoda</taxon>
        <taxon>Insecta</taxon>
        <taxon>Pterygota</taxon>
        <taxon>Neoptera</taxon>
        <taxon>Endopterygota</taxon>
        <taxon>Coleoptera</taxon>
        <taxon>Polyphaga</taxon>
        <taxon>Cucujiformia</taxon>
        <taxon>Chrysomeloidea</taxon>
        <taxon>Chrysomelidae</taxon>
        <taxon>Galerucinae</taxon>
        <taxon>Diabroticina</taxon>
        <taxon>Diabroticites</taxon>
        <taxon>Diabrotica</taxon>
    </lineage>
</organism>
<dbReference type="RefSeq" id="XP_050505715.1">
    <property type="nucleotide sequence ID" value="XM_050649758.1"/>
</dbReference>
<protein>
    <recommendedName>
        <fullName evidence="3">Myb-like domain-containing protein</fullName>
    </recommendedName>
</protein>